<reference evidence="1" key="1">
    <citation type="journal article" date="2018" name="Nat. Commun.">
        <title>Diversity and evolution of the emerging Pandoraviridae family.</title>
        <authorList>
            <person name="Legendre M."/>
            <person name="Fabre E."/>
            <person name="Poirot O."/>
            <person name="Jeudy S."/>
            <person name="Lartigue A."/>
            <person name="Alempic J.M."/>
            <person name="Beucher L."/>
            <person name="Philippe N."/>
            <person name="Bertaux L."/>
            <person name="Christo-Foroux E."/>
            <person name="Labadie K."/>
            <person name="Coute Y."/>
            <person name="Abergel C."/>
            <person name="Claverie J.M."/>
        </authorList>
    </citation>
    <scope>NUCLEOTIDE SEQUENCE [LARGE SCALE GENOMIC DNA]</scope>
    <source>
        <strain evidence="1">Neocaledonia</strain>
    </source>
</reference>
<proteinExistence type="predicted"/>
<protein>
    <submittedName>
        <fullName evidence="1">Uncharacterized protein</fullName>
    </submittedName>
</protein>
<gene>
    <name evidence="1" type="ORF">pneo_cds_377</name>
</gene>
<dbReference type="KEGG" id="vg:36842697"/>
<sequence length="216" mass="22127">MTAHTARRRSLIVLMIACALALSAAWLPRGDGAPRPLDNVPAAVVRLYQPDAASYCFADRRMQGAPLRCVAAAYLTAADMLAFGPLTTTPQRAVPAPVPIVDAVQPTYLSVVSALGAADNDGNATSLTAAFATERSCRPDPVDGRVLCAPADPTDAAAPWVELVPADGAVASRPGGIYAMDAVVIRSAQANGGLCGLVDNAVVCPAANATVFLAVF</sequence>
<accession>A0A2U7UC14</accession>
<organism evidence="1">
    <name type="scientific">Pandoravirus neocaledonia</name>
    <dbReference type="NCBI Taxonomy" id="2107708"/>
    <lineage>
        <taxon>Viruses</taxon>
        <taxon>Pandoravirus</taxon>
    </lineage>
</organism>
<dbReference type="Proteomes" id="UP000249287">
    <property type="component" value="Segment"/>
</dbReference>
<evidence type="ECO:0000313" key="1">
    <source>
        <dbReference type="EMBL" id="AVK75984.1"/>
    </source>
</evidence>
<dbReference type="GeneID" id="36842697"/>
<dbReference type="RefSeq" id="YP_009481987.1">
    <property type="nucleotide sequence ID" value="NC_037666.1"/>
</dbReference>
<name>A0A2U7UC14_9VIRU</name>
<dbReference type="EMBL" id="MG011690">
    <property type="protein sequence ID" value="AVK75984.1"/>
    <property type="molecule type" value="Genomic_DNA"/>
</dbReference>